<name>A0A1X3H421_9BRAD</name>
<keyword evidence="6" id="KW-1185">Reference proteome</keyword>
<proteinExistence type="predicted"/>
<feature type="transmembrane region" description="Helical" evidence="1">
    <location>
        <begin position="53"/>
        <end position="71"/>
    </location>
</feature>
<dbReference type="Proteomes" id="UP000193553">
    <property type="component" value="Unassembled WGS sequence"/>
</dbReference>
<keyword evidence="1" id="KW-1133">Transmembrane helix</keyword>
<feature type="transmembrane region" description="Helical" evidence="1">
    <location>
        <begin position="277"/>
        <end position="297"/>
    </location>
</feature>
<reference evidence="5 6" key="1">
    <citation type="submission" date="2017-03" db="EMBL/GenBank/DDBJ databases">
        <title>Whole genome sequences of fourteen strains of Bradyrhizobium canariense and one strain of Bradyrhizobium japonicum isolated from Lupinus (Papilionoideae: Genisteae) species in Algeria.</title>
        <authorList>
            <person name="Crovadore J."/>
            <person name="Chekireb D."/>
            <person name="Brachmann A."/>
            <person name="Chablais R."/>
            <person name="Cochard B."/>
            <person name="Lefort F."/>
        </authorList>
    </citation>
    <scope>NUCLEOTIDE SEQUENCE [LARGE SCALE GENOMIC DNA]</scope>
    <source>
        <strain evidence="3 5">UBMA195</strain>
        <strain evidence="4 6">UBMAN05</strain>
    </source>
</reference>
<feature type="transmembrane region" description="Helical" evidence="1">
    <location>
        <begin position="23"/>
        <end position="41"/>
    </location>
</feature>
<feature type="transmembrane region" description="Helical" evidence="1">
    <location>
        <begin position="136"/>
        <end position="159"/>
    </location>
</feature>
<feature type="transmembrane region" description="Helical" evidence="1">
    <location>
        <begin position="254"/>
        <end position="271"/>
    </location>
</feature>
<dbReference type="OrthoDB" id="7584858at2"/>
<comment type="caution">
    <text evidence="3">The sequence shown here is derived from an EMBL/GenBank/DDBJ whole genome shotgun (WGS) entry which is preliminary data.</text>
</comment>
<keyword evidence="1" id="KW-0812">Transmembrane</keyword>
<dbReference type="RefSeq" id="WP_085362215.1">
    <property type="nucleotide sequence ID" value="NZ_NAFC01000175.1"/>
</dbReference>
<dbReference type="EMBL" id="NAFK01000178">
    <property type="protein sequence ID" value="OSJ20632.1"/>
    <property type="molecule type" value="Genomic_DNA"/>
</dbReference>
<evidence type="ECO:0000256" key="1">
    <source>
        <dbReference type="SAM" id="Phobius"/>
    </source>
</evidence>
<sequence>MDRVMRNEGFVFAVLNAYRFSEILRLWIAIAIVAAVDLVWLRAAGMTMAIDPTQAIAFCAAALLSFVYTRLRPDRRIAELATALAQIIAFTVVGAILSYLTITAKFPLVDSQLAGVDTLLRLNWLAFFEWVEVRPIIKAVLAVAYHSCMLQVAILLVWLSACGRFERMREFVWLFVTSLLVILPISWRLPAASAWVYFGVVERVDAYHLIDFNALRSGEMTRISLTHVNGLITFPSFHAALATILIYASRGVKMLFPLYLVLNLLMLAATPTVGGHYFIDIIAGAGIVLCLACLRQLRWGVLFVRWNTSPSHAAG</sequence>
<dbReference type="GO" id="GO:0016020">
    <property type="term" value="C:membrane"/>
    <property type="evidence" value="ECO:0007669"/>
    <property type="project" value="UniProtKB-SubCell"/>
</dbReference>
<feature type="domain" description="Inositolphosphotransferase Aur1/Ipt1" evidence="2">
    <location>
        <begin position="112"/>
        <end position="293"/>
    </location>
</feature>
<evidence type="ECO:0000313" key="4">
    <source>
        <dbReference type="EMBL" id="OSJ20632.1"/>
    </source>
</evidence>
<protein>
    <recommendedName>
        <fullName evidence="2">Inositolphosphotransferase Aur1/Ipt1 domain-containing protein</fullName>
    </recommendedName>
</protein>
<gene>
    <name evidence="4" type="ORF">BST63_39545</name>
    <name evidence="3" type="ORF">BSZ18_24120</name>
</gene>
<accession>A0A1X3H421</accession>
<evidence type="ECO:0000313" key="3">
    <source>
        <dbReference type="EMBL" id="OSJ05769.1"/>
    </source>
</evidence>
<feature type="transmembrane region" description="Helical" evidence="1">
    <location>
        <begin position="171"/>
        <end position="189"/>
    </location>
</feature>
<dbReference type="Pfam" id="PF14378">
    <property type="entry name" value="PAP2_3"/>
    <property type="match status" value="1"/>
</dbReference>
<feature type="transmembrane region" description="Helical" evidence="1">
    <location>
        <begin position="228"/>
        <end position="247"/>
    </location>
</feature>
<evidence type="ECO:0000313" key="6">
    <source>
        <dbReference type="Proteomes" id="UP000193884"/>
    </source>
</evidence>
<dbReference type="InterPro" id="IPR026841">
    <property type="entry name" value="Aur1/Ipt1"/>
</dbReference>
<organism evidence="3 5">
    <name type="scientific">Bradyrhizobium canariense</name>
    <dbReference type="NCBI Taxonomy" id="255045"/>
    <lineage>
        <taxon>Bacteria</taxon>
        <taxon>Pseudomonadati</taxon>
        <taxon>Pseudomonadota</taxon>
        <taxon>Alphaproteobacteria</taxon>
        <taxon>Hyphomicrobiales</taxon>
        <taxon>Nitrobacteraceae</taxon>
        <taxon>Bradyrhizobium</taxon>
    </lineage>
</organism>
<dbReference type="EMBL" id="NAFI01000181">
    <property type="protein sequence ID" value="OSJ05769.1"/>
    <property type="molecule type" value="Genomic_DNA"/>
</dbReference>
<dbReference type="Proteomes" id="UP000193884">
    <property type="component" value="Unassembled WGS sequence"/>
</dbReference>
<keyword evidence="1" id="KW-0472">Membrane</keyword>
<dbReference type="AlphaFoldDB" id="A0A1X3H421"/>
<evidence type="ECO:0000313" key="5">
    <source>
        <dbReference type="Proteomes" id="UP000193553"/>
    </source>
</evidence>
<feature type="transmembrane region" description="Helical" evidence="1">
    <location>
        <begin position="83"/>
        <end position="102"/>
    </location>
</feature>
<evidence type="ECO:0000259" key="2">
    <source>
        <dbReference type="Pfam" id="PF14378"/>
    </source>
</evidence>